<dbReference type="Proteomes" id="UP001316189">
    <property type="component" value="Chromosome"/>
</dbReference>
<feature type="domain" description="BioF2-like acetyltransferase" evidence="2">
    <location>
        <begin position="181"/>
        <end position="301"/>
    </location>
</feature>
<evidence type="ECO:0000259" key="2">
    <source>
        <dbReference type="Pfam" id="PF13480"/>
    </source>
</evidence>
<reference evidence="3 4" key="1">
    <citation type="submission" date="2022-07" db="EMBL/GenBank/DDBJ databases">
        <title>Novel species in genus cellulomonas.</title>
        <authorList>
            <person name="Ye L."/>
        </authorList>
    </citation>
    <scope>NUCLEOTIDE SEQUENCE [LARGE SCALE GENOMIC DNA]</scope>
    <source>
        <strain evidence="4">zg-Y338</strain>
    </source>
</reference>
<feature type="region of interest" description="Disordered" evidence="1">
    <location>
        <begin position="176"/>
        <end position="210"/>
    </location>
</feature>
<evidence type="ECO:0000313" key="3">
    <source>
        <dbReference type="EMBL" id="UUI75641.1"/>
    </source>
</evidence>
<dbReference type="InterPro" id="IPR038740">
    <property type="entry name" value="BioF2-like_GNAT_dom"/>
</dbReference>
<sequence length="382" mass="41582">MTESDAQAWRRLADLAVEPNMFLDPRFLIPSRARPEADGLQIVVVEEGGQWLAALAVTTKEVANGALMRAATTGGPFMTPHADRHHPLVRRGYVVAALTALLRGMTSVGLPGLIQLQRFPAEGPLAEALAETVEQTSMLVHERRREVTAFAHRSSVTLPHADATPAPAAGLVLATSHLSKSGRKQTGRSVRGLERATGGPLEVRDRSADPDVDEEFLDLQVSGWKGDHEQGGAALRLDPRHEQWFREVASRFRRTGDLLVTELTGGGKTLFLGYVLRSGGACFGFLDAYAQDHARHSPGTIGRNVELTQVFRATDAPFYDPAFDARYAAAARTYPDRRTQVDLLIATRGLTARTVLRAAPLARRWRSTGARRHTPGIGVVLT</sequence>
<dbReference type="RefSeq" id="WP_227568268.1">
    <property type="nucleotide sequence ID" value="NZ_CP101988.1"/>
</dbReference>
<keyword evidence="4" id="KW-1185">Reference proteome</keyword>
<name>A0ABY5L1T7_9CELL</name>
<dbReference type="EMBL" id="CP101988">
    <property type="protein sequence ID" value="UUI75641.1"/>
    <property type="molecule type" value="Genomic_DNA"/>
</dbReference>
<evidence type="ECO:0000256" key="1">
    <source>
        <dbReference type="SAM" id="MobiDB-lite"/>
    </source>
</evidence>
<gene>
    <name evidence="3" type="ORF">NP064_01580</name>
</gene>
<protein>
    <submittedName>
        <fullName evidence="3">GNAT family N-acetyltransferase</fullName>
    </submittedName>
</protein>
<evidence type="ECO:0000313" key="4">
    <source>
        <dbReference type="Proteomes" id="UP001316189"/>
    </source>
</evidence>
<dbReference type="Pfam" id="PF13480">
    <property type="entry name" value="Acetyltransf_6"/>
    <property type="match status" value="1"/>
</dbReference>
<proteinExistence type="predicted"/>
<organism evidence="3 4">
    <name type="scientific">Cellulomonas chengniuliangii</name>
    <dbReference type="NCBI Taxonomy" id="2968084"/>
    <lineage>
        <taxon>Bacteria</taxon>
        <taxon>Bacillati</taxon>
        <taxon>Actinomycetota</taxon>
        <taxon>Actinomycetes</taxon>
        <taxon>Micrococcales</taxon>
        <taxon>Cellulomonadaceae</taxon>
        <taxon>Cellulomonas</taxon>
    </lineage>
</organism>
<accession>A0ABY5L1T7</accession>